<feature type="region of interest" description="Disordered" evidence="1">
    <location>
        <begin position="1247"/>
        <end position="1358"/>
    </location>
</feature>
<dbReference type="InterPro" id="IPR025263">
    <property type="entry name" value="YhdP_central"/>
</dbReference>
<dbReference type="EMBL" id="JASJUT010000011">
    <property type="protein sequence ID" value="MDK2597507.1"/>
    <property type="molecule type" value="Genomic_DNA"/>
</dbReference>
<name>A0ABT7ER34_9GAMM</name>
<evidence type="ECO:0000256" key="2">
    <source>
        <dbReference type="SAM" id="Phobius"/>
    </source>
</evidence>
<dbReference type="RefSeq" id="WP_284138344.1">
    <property type="nucleotide sequence ID" value="NZ_JASJUT010000011.1"/>
</dbReference>
<evidence type="ECO:0000313" key="5">
    <source>
        <dbReference type="Proteomes" id="UP001231915"/>
    </source>
</evidence>
<evidence type="ECO:0000256" key="1">
    <source>
        <dbReference type="SAM" id="MobiDB-lite"/>
    </source>
</evidence>
<protein>
    <submittedName>
        <fullName evidence="4">YhdP family protein</fullName>
    </submittedName>
</protein>
<keyword evidence="5" id="KW-1185">Reference proteome</keyword>
<dbReference type="PANTHER" id="PTHR38690">
    <property type="entry name" value="PROTEASE-RELATED"/>
    <property type="match status" value="1"/>
</dbReference>
<keyword evidence="2" id="KW-1133">Transmembrane helix</keyword>
<feature type="compositionally biased region" description="Polar residues" evidence="1">
    <location>
        <begin position="1298"/>
        <end position="1308"/>
    </location>
</feature>
<feature type="domain" description="YhdP central" evidence="3">
    <location>
        <begin position="5"/>
        <end position="1244"/>
    </location>
</feature>
<reference evidence="4 5" key="1">
    <citation type="submission" date="2023-05" db="EMBL/GenBank/DDBJ databases">
        <title>Pseudoalteromonas ardens sp. nov., Pseudoalteromonas obscura sp. nov., and Pseudoalteromonas umbrosa sp. nov., isolated from the coral Montipora capitata.</title>
        <authorList>
            <person name="Thomas E.M."/>
            <person name="Smith E.M."/>
            <person name="Papke E."/>
            <person name="Shlafstein M.D."/>
            <person name="Oline D.K."/>
            <person name="Videau P."/>
            <person name="Saw J.H."/>
            <person name="Strangman W.K."/>
            <person name="Ushijima B."/>
        </authorList>
    </citation>
    <scope>NUCLEOTIDE SEQUENCE [LARGE SCALE GENOMIC DNA]</scope>
    <source>
        <strain evidence="4 5">P94</strain>
    </source>
</reference>
<feature type="transmembrane region" description="Helical" evidence="2">
    <location>
        <begin position="14"/>
        <end position="36"/>
    </location>
</feature>
<dbReference type="Pfam" id="PF13116">
    <property type="entry name" value="YhdP"/>
    <property type="match status" value="1"/>
</dbReference>
<evidence type="ECO:0000313" key="4">
    <source>
        <dbReference type="EMBL" id="MDK2597507.1"/>
    </source>
</evidence>
<keyword evidence="2" id="KW-0812">Transmembrane</keyword>
<feature type="compositionally biased region" description="Basic and acidic residues" evidence="1">
    <location>
        <begin position="1274"/>
        <end position="1289"/>
    </location>
</feature>
<keyword evidence="2" id="KW-0472">Membrane</keyword>
<dbReference type="PANTHER" id="PTHR38690:SF1">
    <property type="entry name" value="PROTEASE"/>
    <property type="match status" value="1"/>
</dbReference>
<sequence>MHPKTICFFCIRKAWQIFAVTLVMIAVLVSLLKLSLPYANDYKNSIESLIYRQLNVELSIGSISASWQGTGPALLLENVSFEDNLNAPISLHIDNTSLQVNVVQSLRQWQLVSNYFVLDGFKANIHLDRLDLQGDSGDFEQQALIEGLFLGETGHFAVQNSEVNLFKANKPHHSVLIQDMVWQNSASAHHGEGRLIFPSLSQGSLNTRVKLTGETLQSIEGDIYLQASDLNVLDLIDEHFNTNHRALSASINGQLWASLELGRLKDILVQFEPSYITWLSDNEPNKLGLDSGQFYLEPSDQGWSLSSSEFIFRSAEQVYQPAHFQGVWSVDQGTLWLQQLNLEPFAHALALTHYNWAKEVGKSDFQGTLSKAKLQWETHTGLSIWSSLKDVGWQETDAAPGLEGLNLEFNWQAQRGVVSVSAHQRQLITGPRFVAPIDIDELNGDIHFWQDSNAKWHVDSDNLWLSNSQLAVALEFHTRLFEQPELDLYAEAYGKDASIAGRYFPLELMHSNLVEYLEQGIIAGKHVNAQVLFSGPLTEFPFRGQQGQFEVLALIDDAEFLFAPDWPSVKNAGVELHFHNERMDITADSGQLANQSITGEVVVSLPDLEQADNLYVNIKQQTEAASLLSFFAATPIADPLVNVFEIVQGSGQVSGNIELDIDLNNLDVIAKGVVDLNDIGVFLSKPGMQLNNVFGELTFHDDEIALLNAKATWLSMPMDFSVNGSGDQDSYEVSVSTNLLASSEHLLPYGHGLMDGFLAGEAALETQLTLNFAERGFNYLASFSSDLSDVSVMLPAPYSQEAGTKGKLIGEVRGDDISNLITANVNDLLYFNGILDNQSGQFSKAHLIVSEQNRGLEQSGFNVTIDHAQLQLDEWFAFLDRIIEKSEKSDSDAESLLPALNEIRANLSELTIGDVLFNDFEMVMRPNEQGLSMRLNGKELRAQVQFPTQPTLPIRVQADYLRLNSKQPSQTGQIDQASSPQDDSWLANIPAIEFGCDDCRVNQYQLDRVTLSMLGNGEQLTISNLNIDKGAHSLTANGSWSDGRSQLSGNLSSADFGDLMEEFDITSTVKDSQANIDFDLNWQAAPYDFQWATLGGDIKWRLGEGHLTDISDQGARVFSLLSLDSLVRKLKLDFRDVFAKGFFYNQMEGSLQLNNGIAYTQDTKMDGVPADLSISGYANLKTHEINYDLAIAPQVTSSLPVIVGWMVNPVTGLAALAIDKVIHSARVISEINFKVTGTMQEPVVTEVDRKSREVTLPGVKPPASTEPAVPSDTKQPDKENPEGSKKDADTTAPLQVPVKQQNPSQTSDTEQKRKQLGNGVPEAPAFMSADSEVQQSIKTDEGRLSSGKIKTPYIFDLK</sequence>
<dbReference type="Proteomes" id="UP001231915">
    <property type="component" value="Unassembled WGS sequence"/>
</dbReference>
<comment type="caution">
    <text evidence="4">The sequence shown here is derived from an EMBL/GenBank/DDBJ whole genome shotgun (WGS) entry which is preliminary data.</text>
</comment>
<proteinExistence type="predicted"/>
<gene>
    <name evidence="4" type="ORF">QNM18_20820</name>
</gene>
<dbReference type="InterPro" id="IPR011836">
    <property type="entry name" value="YhdP"/>
</dbReference>
<evidence type="ECO:0000259" key="3">
    <source>
        <dbReference type="Pfam" id="PF13116"/>
    </source>
</evidence>
<dbReference type="NCBIfam" id="TIGR02099">
    <property type="entry name" value="YhdP family protein"/>
    <property type="match status" value="1"/>
</dbReference>
<accession>A0ABT7ER34</accession>
<organism evidence="4 5">
    <name type="scientific">Pseudoalteromonas obscura</name>
    <dbReference type="NCBI Taxonomy" id="3048491"/>
    <lineage>
        <taxon>Bacteria</taxon>
        <taxon>Pseudomonadati</taxon>
        <taxon>Pseudomonadota</taxon>
        <taxon>Gammaproteobacteria</taxon>
        <taxon>Alteromonadales</taxon>
        <taxon>Pseudoalteromonadaceae</taxon>
        <taxon>Pseudoalteromonas</taxon>
    </lineage>
</organism>